<sequence>MSEKKKKNDEKAFQFGPFEQVILVIVVMGFDGYFASLPFLSPPFLMLVIVAYLGYHILSRQEAARDRAKALAKVKSSSKSSSSSSSSSSSPKSSKPLSSSDVRAGGMSSASSKKVGDPTPKQVSGSSKDDPSSTSFRKNYFMTMQGPGRPALVPFQDGLRPKAGEPAGTLWWDNVPDVALVFFLWRHFTKLHDEAMSGEKDAVEKEKEELTKKISEARKAGLSSSDYQGLQMALERLG</sequence>
<feature type="transmembrane region" description="Helical" evidence="3">
    <location>
        <begin position="12"/>
        <end position="34"/>
    </location>
</feature>
<proteinExistence type="predicted"/>
<evidence type="ECO:0000256" key="1">
    <source>
        <dbReference type="SAM" id="Coils"/>
    </source>
</evidence>
<feature type="coiled-coil region" evidence="1">
    <location>
        <begin position="193"/>
        <end position="220"/>
    </location>
</feature>
<evidence type="ECO:0000256" key="2">
    <source>
        <dbReference type="SAM" id="MobiDB-lite"/>
    </source>
</evidence>
<keyword evidence="3" id="KW-0812">Transmembrane</keyword>
<reference evidence="4 5" key="1">
    <citation type="journal article" date="2024" name="bioRxiv">
        <title>Comparative genomics of Cryptococcus and Kwoniella reveals pathogenesis evolution and contrasting karyotype dynamics via intercentromeric recombination or chromosome fusion.</title>
        <authorList>
            <person name="Coelho M.A."/>
            <person name="David-Palma M."/>
            <person name="Shea T."/>
            <person name="Bowers K."/>
            <person name="McGinley-Smith S."/>
            <person name="Mohammad A.W."/>
            <person name="Gnirke A."/>
            <person name="Yurkov A.M."/>
            <person name="Nowrousian M."/>
            <person name="Sun S."/>
            <person name="Cuomo C.A."/>
            <person name="Heitman J."/>
        </authorList>
    </citation>
    <scope>NUCLEOTIDE SEQUENCE [LARGE SCALE GENOMIC DNA]</scope>
    <source>
        <strain evidence="4 5">CBS 13917</strain>
    </source>
</reference>
<keyword evidence="3" id="KW-1133">Transmembrane helix</keyword>
<evidence type="ECO:0000313" key="4">
    <source>
        <dbReference type="EMBL" id="KAK8853319.1"/>
    </source>
</evidence>
<dbReference type="AlphaFoldDB" id="A0AAW0YL95"/>
<keyword evidence="5" id="KW-1185">Reference proteome</keyword>
<dbReference type="RefSeq" id="XP_066802505.1">
    <property type="nucleotide sequence ID" value="XM_066947126.1"/>
</dbReference>
<keyword evidence="1" id="KW-0175">Coiled coil</keyword>
<protein>
    <submittedName>
        <fullName evidence="4">Uncharacterized protein</fullName>
    </submittedName>
</protein>
<feature type="transmembrane region" description="Helical" evidence="3">
    <location>
        <begin position="40"/>
        <end position="58"/>
    </location>
</feature>
<dbReference type="GeneID" id="92181281"/>
<comment type="caution">
    <text evidence="4">The sequence shown here is derived from an EMBL/GenBank/DDBJ whole genome shotgun (WGS) entry which is preliminary data.</text>
</comment>
<feature type="region of interest" description="Disordered" evidence="2">
    <location>
        <begin position="74"/>
        <end position="141"/>
    </location>
</feature>
<evidence type="ECO:0000256" key="3">
    <source>
        <dbReference type="SAM" id="Phobius"/>
    </source>
</evidence>
<dbReference type="EMBL" id="JBCAWK010000007">
    <property type="protein sequence ID" value="KAK8853319.1"/>
    <property type="molecule type" value="Genomic_DNA"/>
</dbReference>
<organism evidence="4 5">
    <name type="scientific">Kwoniella newhampshirensis</name>
    <dbReference type="NCBI Taxonomy" id="1651941"/>
    <lineage>
        <taxon>Eukaryota</taxon>
        <taxon>Fungi</taxon>
        <taxon>Dikarya</taxon>
        <taxon>Basidiomycota</taxon>
        <taxon>Agaricomycotina</taxon>
        <taxon>Tremellomycetes</taxon>
        <taxon>Tremellales</taxon>
        <taxon>Cryptococcaceae</taxon>
        <taxon>Kwoniella</taxon>
    </lineage>
</organism>
<accession>A0AAW0YL95</accession>
<feature type="compositionally biased region" description="Low complexity" evidence="2">
    <location>
        <begin position="75"/>
        <end position="100"/>
    </location>
</feature>
<keyword evidence="3" id="KW-0472">Membrane</keyword>
<gene>
    <name evidence="4" type="ORF">IAR55_004023</name>
</gene>
<evidence type="ECO:0000313" key="5">
    <source>
        <dbReference type="Proteomes" id="UP001388673"/>
    </source>
</evidence>
<dbReference type="KEGG" id="kne:92181281"/>
<name>A0AAW0YL95_9TREE</name>
<dbReference type="Proteomes" id="UP001388673">
    <property type="component" value="Unassembled WGS sequence"/>
</dbReference>